<dbReference type="EMBL" id="JAJUWU010000012">
    <property type="protein sequence ID" value="MCE7028925.1"/>
    <property type="molecule type" value="Genomic_DNA"/>
</dbReference>
<organism evidence="1 2">
    <name type="scientific">Jiella avicenniae</name>
    <dbReference type="NCBI Taxonomy" id="2907202"/>
    <lineage>
        <taxon>Bacteria</taxon>
        <taxon>Pseudomonadati</taxon>
        <taxon>Pseudomonadota</taxon>
        <taxon>Alphaproteobacteria</taxon>
        <taxon>Hyphomicrobiales</taxon>
        <taxon>Aurantimonadaceae</taxon>
        <taxon>Jiella</taxon>
    </lineage>
</organism>
<proteinExistence type="predicted"/>
<accession>A0A9X1P236</accession>
<dbReference type="InterPro" id="IPR008767">
    <property type="entry name" value="Phage_SPP1_head-tail_adaptor"/>
</dbReference>
<dbReference type="AlphaFoldDB" id="A0A9X1P236"/>
<dbReference type="Gene3D" id="2.40.10.270">
    <property type="entry name" value="Bacteriophage SPP1 head-tail adaptor protein"/>
    <property type="match status" value="1"/>
</dbReference>
<dbReference type="InterPro" id="IPR038666">
    <property type="entry name" value="SSP1_head-tail_sf"/>
</dbReference>
<dbReference type="RefSeq" id="WP_233719929.1">
    <property type="nucleotide sequence ID" value="NZ_JAJUWU010000012.1"/>
</dbReference>
<gene>
    <name evidence="1" type="ORF">LZD57_13070</name>
</gene>
<protein>
    <submittedName>
        <fullName evidence="1">Head-tail adaptor protein</fullName>
    </submittedName>
</protein>
<evidence type="ECO:0000313" key="1">
    <source>
        <dbReference type="EMBL" id="MCE7028925.1"/>
    </source>
</evidence>
<reference evidence="1" key="1">
    <citation type="submission" date="2022-01" db="EMBL/GenBank/DDBJ databases">
        <title>Jiella avicenniae sp. nov., a novel endophytic bacterium isolated from bark of Avicennia marina.</title>
        <authorList>
            <person name="Tuo L."/>
        </authorList>
    </citation>
    <scope>NUCLEOTIDE SEQUENCE</scope>
    <source>
        <strain evidence="1">CBK1P-4</strain>
    </source>
</reference>
<keyword evidence="2" id="KW-1185">Reference proteome</keyword>
<sequence>MKAGKLDRKITISREIETVDDYGTASSAWTPIATVPAQRVTQSTDEFLAASGERETTAWSSPVSVDS</sequence>
<dbReference type="Proteomes" id="UP001139035">
    <property type="component" value="Unassembled WGS sequence"/>
</dbReference>
<evidence type="ECO:0000313" key="2">
    <source>
        <dbReference type="Proteomes" id="UP001139035"/>
    </source>
</evidence>
<dbReference type="Pfam" id="PF05521">
    <property type="entry name" value="Phage_HCP"/>
    <property type="match status" value="1"/>
</dbReference>
<name>A0A9X1P236_9HYPH</name>
<comment type="caution">
    <text evidence="1">The sequence shown here is derived from an EMBL/GenBank/DDBJ whole genome shotgun (WGS) entry which is preliminary data.</text>
</comment>